<reference evidence="1" key="1">
    <citation type="submission" date="2020-05" db="EMBL/GenBank/DDBJ databases">
        <authorList>
            <person name="Chiriac C."/>
            <person name="Salcher M."/>
            <person name="Ghai R."/>
            <person name="Kavagutti S V."/>
        </authorList>
    </citation>
    <scope>NUCLEOTIDE SEQUENCE</scope>
</reference>
<sequence>MVTTRNDAPLVPVTGTRKGGQLGISAGSLASIEVLDACVDLGVGWVRVSHEYGWGGTIDALAKTVVAAKARGLKVIQCVQIMGKKYNDPVKNEGFHQFAADCAATGVTALEVGNEWNHNAFWLAPPYNVMPPAAQANLSASVAKHVRDRYPTLPIITNGLSPEASTQNPYLWLPPFWDVNLSAHKAAGWSGIGLHPYCYPELATKNPEIWNPMLQIPKILTDSRARGIDINVWLTEFGAPGFATNAPVIRGVALTEQRQVDCFNAYFSIITRNYSFGMKHPCMAIATMFDGQSATNSVEQGLGLRRADRSKKPVWYTVRDYANTLW</sequence>
<gene>
    <name evidence="1" type="ORF">UFOVP978_13</name>
</gene>
<name>A0A6J5PWD3_9CAUD</name>
<evidence type="ECO:0008006" key="2">
    <source>
        <dbReference type="Google" id="ProtNLM"/>
    </source>
</evidence>
<evidence type="ECO:0000313" key="1">
    <source>
        <dbReference type="EMBL" id="CAB4176179.1"/>
    </source>
</evidence>
<dbReference type="EMBL" id="LR796937">
    <property type="protein sequence ID" value="CAB4176179.1"/>
    <property type="molecule type" value="Genomic_DNA"/>
</dbReference>
<dbReference type="InterPro" id="IPR017853">
    <property type="entry name" value="GH"/>
</dbReference>
<dbReference type="SUPFAM" id="SSF51445">
    <property type="entry name" value="(Trans)glycosidases"/>
    <property type="match status" value="1"/>
</dbReference>
<dbReference type="Gene3D" id="3.20.20.80">
    <property type="entry name" value="Glycosidases"/>
    <property type="match status" value="1"/>
</dbReference>
<organism evidence="1">
    <name type="scientific">uncultured Caudovirales phage</name>
    <dbReference type="NCBI Taxonomy" id="2100421"/>
    <lineage>
        <taxon>Viruses</taxon>
        <taxon>Duplodnaviria</taxon>
        <taxon>Heunggongvirae</taxon>
        <taxon>Uroviricota</taxon>
        <taxon>Caudoviricetes</taxon>
        <taxon>Peduoviridae</taxon>
        <taxon>Maltschvirus</taxon>
        <taxon>Maltschvirus maltsch</taxon>
    </lineage>
</organism>
<proteinExistence type="predicted"/>
<accession>A0A6J5PWD3</accession>
<protein>
    <recommendedName>
        <fullName evidence="2">Glycoside hydrolase family 5 domain-containing protein</fullName>
    </recommendedName>
</protein>